<dbReference type="HOGENOM" id="CLU_982902_0_0_14"/>
<dbReference type="InterPro" id="IPR022625">
    <property type="entry name" value="TypeI_RM_Rsu_C"/>
</dbReference>
<accession>I6ZIC7</accession>
<dbReference type="EMBL" id="CP003703">
    <property type="protein sequence ID" value="AFN64925.1"/>
    <property type="molecule type" value="Genomic_DNA"/>
</dbReference>
<dbReference type="Proteomes" id="UP000009005">
    <property type="component" value="Chromosome"/>
</dbReference>
<sequence length="283" mass="33470">MPLAEKRDEALSMYASSTGDVNTPCMLFEANFDKQYASAKELIDEFRQIYPNTQSNIKDKDIGDFMNRYCQVLKTHKKLSCYSEYKNKELLSADEKVNYNIKYLGCRDKIIAQRKASQEVFETEMPIDIDESALELIRSENVDINYILWLISKGEEKKKIMQKVYCNTRIRSCAPLIDEFIDKWEGTEKREDLSVDKEWKGFISNKQNEELDEIISEFNFKIEERENIKEVLLEEEKDKILQGNWLRNILPHSSYFDTASQEQIKKAKSALLELMNRWEQYRI</sequence>
<dbReference type="KEGG" id="mwe:WEN_00590"/>
<dbReference type="STRING" id="1197325.WEN_00590"/>
<dbReference type="AlphaFoldDB" id="I6ZIC7"/>
<reference evidence="2 3" key="1">
    <citation type="journal article" date="2012" name="J. Bacteriol.">
        <title>Complete genome sequence of Mycoplasma wenyonii strain Massachusetts.</title>
        <authorList>
            <person name="Dos Santos A.P."/>
            <person name="Guimaraes A.M."/>
            <person name="do Nascimento N.C."/>
            <person name="Sanmiguel P.J."/>
            <person name="Messick J.B."/>
        </authorList>
    </citation>
    <scope>NUCLEOTIDE SEQUENCE [LARGE SCALE GENOMIC DNA]</scope>
    <source>
        <strain evidence="2 3">Massachusetts</strain>
    </source>
</reference>
<dbReference type="REBASE" id="53449">
    <property type="entry name" value="MweMORF600P"/>
</dbReference>
<evidence type="ECO:0000313" key="3">
    <source>
        <dbReference type="Proteomes" id="UP000009005"/>
    </source>
</evidence>
<evidence type="ECO:0000259" key="1">
    <source>
        <dbReference type="Pfam" id="PF12008"/>
    </source>
</evidence>
<evidence type="ECO:0000313" key="2">
    <source>
        <dbReference type="EMBL" id="AFN64925.1"/>
    </source>
</evidence>
<proteinExistence type="predicted"/>
<name>I6ZIC7_MYCWM</name>
<dbReference type="Pfam" id="PF12008">
    <property type="entry name" value="EcoR124_C"/>
    <property type="match status" value="1"/>
</dbReference>
<dbReference type="PATRIC" id="fig|1197325.3.peg.129"/>
<keyword evidence="3" id="KW-1185">Reference proteome</keyword>
<gene>
    <name evidence="2" type="ordered locus">WEN_00590</name>
</gene>
<feature type="domain" description="Type I restriction enzyme R protein C-terminal" evidence="1">
    <location>
        <begin position="28"/>
        <end position="257"/>
    </location>
</feature>
<protein>
    <submittedName>
        <fullName evidence="2">HsdR family type I site-specific deoxyribonuclease</fullName>
    </submittedName>
</protein>
<organism evidence="2 3">
    <name type="scientific">Mycoplasma wenyonii (strain Massachusetts)</name>
    <name type="common">Eperythrozoon wenyonii</name>
    <dbReference type="NCBI Taxonomy" id="1197325"/>
    <lineage>
        <taxon>Bacteria</taxon>
        <taxon>Bacillati</taxon>
        <taxon>Mycoplasmatota</taxon>
        <taxon>Mollicutes</taxon>
        <taxon>Mycoplasmataceae</taxon>
        <taxon>Mycoplasma</taxon>
    </lineage>
</organism>